<dbReference type="PANTHER" id="PTHR30349">
    <property type="entry name" value="PHAGE INTEGRASE-RELATED"/>
    <property type="match status" value="1"/>
</dbReference>
<dbReference type="PATRIC" id="fig|993517.3.peg.5805"/>
<dbReference type="GO" id="GO:0003677">
    <property type="term" value="F:DNA binding"/>
    <property type="evidence" value="ECO:0007669"/>
    <property type="project" value="InterPro"/>
</dbReference>
<evidence type="ECO:0000256" key="2">
    <source>
        <dbReference type="SAM" id="MobiDB-lite"/>
    </source>
</evidence>
<dbReference type="AlphaFoldDB" id="K5C8I1"/>
<comment type="caution">
    <text evidence="4">The sequence shown here is derived from an EMBL/GenBank/DDBJ whole genome shotgun (WGS) entry which is preliminary data.</text>
</comment>
<feature type="compositionally biased region" description="Polar residues" evidence="2">
    <location>
        <begin position="238"/>
        <end position="248"/>
    </location>
</feature>
<proteinExistence type="predicted"/>
<dbReference type="PROSITE" id="PS51898">
    <property type="entry name" value="TYR_RECOMBINASE"/>
    <property type="match status" value="1"/>
</dbReference>
<dbReference type="PANTHER" id="PTHR30349:SF64">
    <property type="entry name" value="PROPHAGE INTEGRASE INTD-RELATED"/>
    <property type="match status" value="1"/>
</dbReference>
<evidence type="ECO:0000313" key="5">
    <source>
        <dbReference type="Proteomes" id="UP000007993"/>
    </source>
</evidence>
<dbReference type="GO" id="GO:0006310">
    <property type="term" value="P:DNA recombination"/>
    <property type="evidence" value="ECO:0007669"/>
    <property type="project" value="UniProtKB-KW"/>
</dbReference>
<dbReference type="SUPFAM" id="SSF56349">
    <property type="entry name" value="DNA breaking-rejoining enzymes"/>
    <property type="match status" value="1"/>
</dbReference>
<accession>K5C8I1</accession>
<evidence type="ECO:0000259" key="3">
    <source>
        <dbReference type="PROSITE" id="PS51898"/>
    </source>
</evidence>
<keyword evidence="1" id="KW-0233">DNA recombination</keyword>
<organism evidence="4 5">
    <name type="scientific">Rhodopirellula baltica SH28</name>
    <dbReference type="NCBI Taxonomy" id="993517"/>
    <lineage>
        <taxon>Bacteria</taxon>
        <taxon>Pseudomonadati</taxon>
        <taxon>Planctomycetota</taxon>
        <taxon>Planctomycetia</taxon>
        <taxon>Pirellulales</taxon>
        <taxon>Pirellulaceae</taxon>
        <taxon>Rhodopirellula</taxon>
    </lineage>
</organism>
<name>K5C8I1_RHOBT</name>
<sequence length="352" mass="39896">MPEDCETHPDEDAAITVRCVTADYLSFAAKKYASSPERYERQKRLCDMVDKEYGDLPAVDFGPRRLSQLRDLLVASKNRRGRHNTRVYINDQVRTIVRVFKHGVARELVPATVLNALEALSPLVEGESVATESVAREPVDIEAVRETAEYLSPVLKAMVQVQVATGMRPSELFRMRASDIEQREDGVWVYRPSEHKTKRHGKKKQVPIVGEAKAALEPYLDREPTDFCFKPEESARWYQQQRSANRKTPANEGDRPGYNKRTRSGESKPRQYSPKFDKDSYRRAIVHAAKKAGAEHWTPYQLRHTAATVIREALGIEGAQALLGHSKRQMTEHYAKESLDKAIEAAKAGPKL</sequence>
<reference evidence="4 5" key="1">
    <citation type="journal article" date="2013" name="Mar. Genomics">
        <title>Expression of sulfatases in Rhodopirellula baltica and the diversity of sulfatases in the genus Rhodopirellula.</title>
        <authorList>
            <person name="Wegner C.E."/>
            <person name="Richter-Heitmann T."/>
            <person name="Klindworth A."/>
            <person name="Klockow C."/>
            <person name="Richter M."/>
            <person name="Achstetter T."/>
            <person name="Glockner F.O."/>
            <person name="Harder J."/>
        </authorList>
    </citation>
    <scope>NUCLEOTIDE SEQUENCE [LARGE SCALE GENOMIC DNA]</scope>
    <source>
        <strain evidence="4 5">SH28</strain>
    </source>
</reference>
<gene>
    <name evidence="4" type="ORF">RBSH_05363</name>
</gene>
<dbReference type="InterPro" id="IPR013762">
    <property type="entry name" value="Integrase-like_cat_sf"/>
</dbReference>
<dbReference type="EMBL" id="AMCW01000150">
    <property type="protein sequence ID" value="EKJ99314.1"/>
    <property type="molecule type" value="Genomic_DNA"/>
</dbReference>
<dbReference type="InterPro" id="IPR002104">
    <property type="entry name" value="Integrase_catalytic"/>
</dbReference>
<dbReference type="Gene3D" id="1.10.443.10">
    <property type="entry name" value="Intergrase catalytic core"/>
    <property type="match status" value="1"/>
</dbReference>
<evidence type="ECO:0000256" key="1">
    <source>
        <dbReference type="ARBA" id="ARBA00023172"/>
    </source>
</evidence>
<dbReference type="GO" id="GO:0015074">
    <property type="term" value="P:DNA integration"/>
    <property type="evidence" value="ECO:0007669"/>
    <property type="project" value="InterPro"/>
</dbReference>
<feature type="domain" description="Tyr recombinase" evidence="3">
    <location>
        <begin position="129"/>
        <end position="347"/>
    </location>
</feature>
<dbReference type="Proteomes" id="UP000007993">
    <property type="component" value="Unassembled WGS sequence"/>
</dbReference>
<dbReference type="CDD" id="cd00397">
    <property type="entry name" value="DNA_BRE_C"/>
    <property type="match status" value="1"/>
</dbReference>
<evidence type="ECO:0000313" key="4">
    <source>
        <dbReference type="EMBL" id="EKJ99314.1"/>
    </source>
</evidence>
<protein>
    <submittedName>
        <fullName evidence="4">Protein containing Integrase, catalytic core, phage domain protein</fullName>
    </submittedName>
</protein>
<feature type="compositionally biased region" description="Basic and acidic residues" evidence="2">
    <location>
        <begin position="252"/>
        <end position="277"/>
    </location>
</feature>
<feature type="region of interest" description="Disordered" evidence="2">
    <location>
        <begin position="238"/>
        <end position="277"/>
    </location>
</feature>
<dbReference type="Pfam" id="PF00589">
    <property type="entry name" value="Phage_integrase"/>
    <property type="match status" value="1"/>
</dbReference>
<dbReference type="InterPro" id="IPR011010">
    <property type="entry name" value="DNA_brk_join_enz"/>
</dbReference>
<dbReference type="InterPro" id="IPR050090">
    <property type="entry name" value="Tyrosine_recombinase_XerCD"/>
</dbReference>